<evidence type="ECO:0000313" key="1">
    <source>
        <dbReference type="EMBL" id="JAE32062.1"/>
    </source>
</evidence>
<dbReference type="EMBL" id="GBRH01165834">
    <property type="protein sequence ID" value="JAE32062.1"/>
    <property type="molecule type" value="Transcribed_RNA"/>
</dbReference>
<reference evidence="1" key="2">
    <citation type="journal article" date="2015" name="Data Brief">
        <title>Shoot transcriptome of the giant reed, Arundo donax.</title>
        <authorList>
            <person name="Barrero R.A."/>
            <person name="Guerrero F.D."/>
            <person name="Moolhuijzen P."/>
            <person name="Goolsby J.A."/>
            <person name="Tidwell J."/>
            <person name="Bellgard S.E."/>
            <person name="Bellgard M.I."/>
        </authorList>
    </citation>
    <scope>NUCLEOTIDE SEQUENCE</scope>
    <source>
        <tissue evidence="1">Shoot tissue taken approximately 20 cm above the soil surface</tissue>
    </source>
</reference>
<protein>
    <submittedName>
        <fullName evidence="1">Uncharacterized protein</fullName>
    </submittedName>
</protein>
<organism evidence="1">
    <name type="scientific">Arundo donax</name>
    <name type="common">Giant reed</name>
    <name type="synonym">Donax arundinaceus</name>
    <dbReference type="NCBI Taxonomy" id="35708"/>
    <lineage>
        <taxon>Eukaryota</taxon>
        <taxon>Viridiplantae</taxon>
        <taxon>Streptophyta</taxon>
        <taxon>Embryophyta</taxon>
        <taxon>Tracheophyta</taxon>
        <taxon>Spermatophyta</taxon>
        <taxon>Magnoliopsida</taxon>
        <taxon>Liliopsida</taxon>
        <taxon>Poales</taxon>
        <taxon>Poaceae</taxon>
        <taxon>PACMAD clade</taxon>
        <taxon>Arundinoideae</taxon>
        <taxon>Arundineae</taxon>
        <taxon>Arundo</taxon>
    </lineage>
</organism>
<dbReference type="AlphaFoldDB" id="A0A0A9H5N0"/>
<accession>A0A0A9H5N0</accession>
<name>A0A0A9H5N0_ARUDO</name>
<sequence>MEPDEAGGDAGVVAEGVRHRLPDQRLRVGAARVVEPYLQLAAGHRRQLEAQQRDGDRHGRRHHGTIRLLAWNRRHADNVWIPG</sequence>
<proteinExistence type="predicted"/>
<reference evidence="1" key="1">
    <citation type="submission" date="2014-09" db="EMBL/GenBank/DDBJ databases">
        <authorList>
            <person name="Magalhaes I.L.F."/>
            <person name="Oliveira U."/>
            <person name="Santos F.R."/>
            <person name="Vidigal T.H.D.A."/>
            <person name="Brescovit A.D."/>
            <person name="Santos A.J."/>
        </authorList>
    </citation>
    <scope>NUCLEOTIDE SEQUENCE</scope>
    <source>
        <tissue evidence="1">Shoot tissue taken approximately 20 cm above the soil surface</tissue>
    </source>
</reference>